<evidence type="ECO:0000313" key="2">
    <source>
        <dbReference type="Proteomes" id="UP000185728"/>
    </source>
</evidence>
<proteinExistence type="predicted"/>
<name>A0ABY1KNL7_9FLAO</name>
<dbReference type="EMBL" id="FTOB01000002">
    <property type="protein sequence ID" value="SIS53749.1"/>
    <property type="molecule type" value="Genomic_DNA"/>
</dbReference>
<comment type="caution">
    <text evidence="1">The sequence shown here is derived from an EMBL/GenBank/DDBJ whole genome shotgun (WGS) entry which is preliminary data.</text>
</comment>
<sequence length="112" mass="12663">MELLYQNGYGAMYKMKNTTTGVHELQMIVDTVGVFMSRDDLDHLLGIVRKSNEPCTCADCGGNHCNKIWCSSPLVDICLKVDEAIIDHMEDLIQGAQFMLDMDATLEKYRLK</sequence>
<protein>
    <submittedName>
        <fullName evidence="1">Uncharacterized protein</fullName>
    </submittedName>
</protein>
<keyword evidence="2" id="KW-1185">Reference proteome</keyword>
<reference evidence="1 2" key="1">
    <citation type="submission" date="2017-01" db="EMBL/GenBank/DDBJ databases">
        <authorList>
            <person name="Varghese N."/>
            <person name="Submissions S."/>
        </authorList>
    </citation>
    <scope>NUCLEOTIDE SEQUENCE [LARGE SCALE GENOMIC DNA]</scope>
    <source>
        <strain evidence="1 2">DSM 2061</strain>
    </source>
</reference>
<organism evidence="1 2">
    <name type="scientific">Zobellia uliginosa</name>
    <dbReference type="NCBI Taxonomy" id="143224"/>
    <lineage>
        <taxon>Bacteria</taxon>
        <taxon>Pseudomonadati</taxon>
        <taxon>Bacteroidota</taxon>
        <taxon>Flavobacteriia</taxon>
        <taxon>Flavobacteriales</taxon>
        <taxon>Flavobacteriaceae</taxon>
        <taxon>Zobellia</taxon>
    </lineage>
</organism>
<dbReference type="RefSeq" id="WP_139327628.1">
    <property type="nucleotide sequence ID" value="NZ_FTOB01000002.1"/>
</dbReference>
<dbReference type="Proteomes" id="UP000185728">
    <property type="component" value="Unassembled WGS sequence"/>
</dbReference>
<gene>
    <name evidence="1" type="ORF">SAMN05421766_102620</name>
</gene>
<evidence type="ECO:0000313" key="1">
    <source>
        <dbReference type="EMBL" id="SIS53749.1"/>
    </source>
</evidence>
<accession>A0ABY1KNL7</accession>